<gene>
    <name evidence="1" type="ORF">KA717_28740</name>
</gene>
<dbReference type="AlphaFoldDB" id="A0A977KTN1"/>
<reference evidence="1" key="1">
    <citation type="submission" date="2021-04" db="EMBL/GenBank/DDBJ databases">
        <title>Genome sequence of Woronichinia naegeliana from Washington state freshwater lake bloom.</title>
        <authorList>
            <person name="Dreher T.W."/>
        </authorList>
    </citation>
    <scope>NUCLEOTIDE SEQUENCE</scope>
    <source>
        <strain evidence="1">WA131</strain>
    </source>
</reference>
<sequence length="69" mass="7739">MIKLYTQIALTEDLPNYGLKKGDTAMVIEHYPMPEGQEDGYSLEGFDIPISGITLEVKSSQIQPTNFNF</sequence>
<accession>A0A977KTN1</accession>
<protein>
    <submittedName>
        <fullName evidence="1">DUF4926 domain-containing protein</fullName>
    </submittedName>
</protein>
<proteinExistence type="predicted"/>
<organism evidence="1">
    <name type="scientific">Woronichinia naegeliana WA131</name>
    <dbReference type="NCBI Taxonomy" id="2824559"/>
    <lineage>
        <taxon>Bacteria</taxon>
        <taxon>Bacillati</taxon>
        <taxon>Cyanobacteriota</taxon>
        <taxon>Cyanophyceae</taxon>
        <taxon>Synechococcales</taxon>
        <taxon>Coelosphaeriaceae</taxon>
        <taxon>Woronichinia</taxon>
    </lineage>
</organism>
<name>A0A977KTN1_9CYAN</name>
<dbReference type="Pfam" id="PF16277">
    <property type="entry name" value="DUF4926"/>
    <property type="match status" value="1"/>
</dbReference>
<evidence type="ECO:0000313" key="1">
    <source>
        <dbReference type="EMBL" id="UXE59701.1"/>
    </source>
</evidence>
<dbReference type="Proteomes" id="UP001065613">
    <property type="component" value="Chromosome"/>
</dbReference>
<dbReference type="EMBL" id="CP073041">
    <property type="protein sequence ID" value="UXE59701.1"/>
    <property type="molecule type" value="Genomic_DNA"/>
</dbReference>
<dbReference type="KEGG" id="wna:KA717_28740"/>
<dbReference type="InterPro" id="IPR032568">
    <property type="entry name" value="DUF4926"/>
</dbReference>